<protein>
    <submittedName>
        <fullName evidence="1">Uncharacterized protein</fullName>
    </submittedName>
</protein>
<name>A0ACB9LB49_BAUVA</name>
<evidence type="ECO:0000313" key="1">
    <source>
        <dbReference type="EMBL" id="KAI4306328.1"/>
    </source>
</evidence>
<dbReference type="Proteomes" id="UP000828941">
    <property type="component" value="Chromosome 12"/>
</dbReference>
<comment type="caution">
    <text evidence="1">The sequence shown here is derived from an EMBL/GenBank/DDBJ whole genome shotgun (WGS) entry which is preliminary data.</text>
</comment>
<gene>
    <name evidence="1" type="ORF">L6164_029615</name>
</gene>
<proteinExistence type="predicted"/>
<dbReference type="EMBL" id="CM039437">
    <property type="protein sequence ID" value="KAI4306328.1"/>
    <property type="molecule type" value="Genomic_DNA"/>
</dbReference>
<reference evidence="1 2" key="1">
    <citation type="journal article" date="2022" name="DNA Res.">
        <title>Chromosomal-level genome assembly of the orchid tree Bauhinia variegata (Leguminosae; Cercidoideae) supports the allotetraploid origin hypothesis of Bauhinia.</title>
        <authorList>
            <person name="Zhong Y."/>
            <person name="Chen Y."/>
            <person name="Zheng D."/>
            <person name="Pang J."/>
            <person name="Liu Y."/>
            <person name="Luo S."/>
            <person name="Meng S."/>
            <person name="Qian L."/>
            <person name="Wei D."/>
            <person name="Dai S."/>
            <person name="Zhou R."/>
        </authorList>
    </citation>
    <scope>NUCLEOTIDE SEQUENCE [LARGE SCALE GENOMIC DNA]</scope>
    <source>
        <strain evidence="1">BV-YZ2020</strain>
    </source>
</reference>
<organism evidence="1 2">
    <name type="scientific">Bauhinia variegata</name>
    <name type="common">Purple orchid tree</name>
    <name type="synonym">Phanera variegata</name>
    <dbReference type="NCBI Taxonomy" id="167791"/>
    <lineage>
        <taxon>Eukaryota</taxon>
        <taxon>Viridiplantae</taxon>
        <taxon>Streptophyta</taxon>
        <taxon>Embryophyta</taxon>
        <taxon>Tracheophyta</taxon>
        <taxon>Spermatophyta</taxon>
        <taxon>Magnoliopsida</taxon>
        <taxon>eudicotyledons</taxon>
        <taxon>Gunneridae</taxon>
        <taxon>Pentapetalae</taxon>
        <taxon>rosids</taxon>
        <taxon>fabids</taxon>
        <taxon>Fabales</taxon>
        <taxon>Fabaceae</taxon>
        <taxon>Cercidoideae</taxon>
        <taxon>Cercideae</taxon>
        <taxon>Bauhiniinae</taxon>
        <taxon>Bauhinia</taxon>
    </lineage>
</organism>
<sequence>MASLAGIAITIVVLTFSVESGARDLRPSDHGLEFQTLPPTELNYPPEMKSFFNGKNSWPTSDVALPRPANSSDSSPPSWWRTAGSGRGEDHAKTVLMVASLVCGITGVIILVASGLLYLFKNRKHKLNESSRDDDNNKLQLVVRNP</sequence>
<keyword evidence="2" id="KW-1185">Reference proteome</keyword>
<accession>A0ACB9LB49</accession>
<evidence type="ECO:0000313" key="2">
    <source>
        <dbReference type="Proteomes" id="UP000828941"/>
    </source>
</evidence>